<dbReference type="InterPro" id="IPR009057">
    <property type="entry name" value="Homeodomain-like_sf"/>
</dbReference>
<dbReference type="InterPro" id="IPR037923">
    <property type="entry name" value="HTH-like"/>
</dbReference>
<organism evidence="5 6">
    <name type="scientific">Clostridium boliviensis</name>
    <dbReference type="NCBI Taxonomy" id="318465"/>
    <lineage>
        <taxon>Bacteria</taxon>
        <taxon>Bacillati</taxon>
        <taxon>Bacillota</taxon>
        <taxon>Clostridia</taxon>
        <taxon>Eubacteriales</taxon>
        <taxon>Clostridiaceae</taxon>
        <taxon>Clostridium</taxon>
    </lineage>
</organism>
<dbReference type="InterPro" id="IPR014710">
    <property type="entry name" value="RmlC-like_jellyroll"/>
</dbReference>
<dbReference type="RefSeq" id="WP_318065898.1">
    <property type="nucleotide sequence ID" value="NZ_JAWONS010000280.1"/>
</dbReference>
<reference evidence="5 6" key="1">
    <citation type="submission" date="2023-10" db="EMBL/GenBank/DDBJ databases">
        <title>A novel Glycoside Hydrolase 43-Like Enzyme from Clostrdium boliviensis is an Endo-xylanase, and a Candidate for Xylooligosaccharides Production from Different Xylan Substrates.</title>
        <authorList>
            <person name="Alvarez M.T."/>
            <person name="Rocabado-Villegas L.R."/>
            <person name="Salas-Veizaga D.M."/>
            <person name="Linares-Pasten J.A."/>
            <person name="Gudmundsdottir E.E."/>
            <person name="Hreggvidsson G.O."/>
            <person name="Adlercreutz P."/>
            <person name="Nordberg Karlsson E."/>
        </authorList>
    </citation>
    <scope>NUCLEOTIDE SEQUENCE [LARGE SCALE GENOMIC DNA]</scope>
    <source>
        <strain evidence="5 6">E-1</strain>
    </source>
</reference>
<dbReference type="Gene3D" id="2.60.120.10">
    <property type="entry name" value="Jelly Rolls"/>
    <property type="match status" value="1"/>
</dbReference>
<dbReference type="EMBL" id="JAWONS010000280">
    <property type="protein sequence ID" value="MDW2799712.1"/>
    <property type="molecule type" value="Genomic_DNA"/>
</dbReference>
<name>A0ABU4GPZ8_9CLOT</name>
<dbReference type="InterPro" id="IPR018062">
    <property type="entry name" value="HTH_AraC-typ_CS"/>
</dbReference>
<evidence type="ECO:0000313" key="5">
    <source>
        <dbReference type="EMBL" id="MDW2799712.1"/>
    </source>
</evidence>
<accession>A0ABU4GPZ8</accession>
<keyword evidence="2" id="KW-0238">DNA-binding</keyword>
<keyword evidence="1" id="KW-0805">Transcription regulation</keyword>
<dbReference type="Proteomes" id="UP001276854">
    <property type="component" value="Unassembled WGS sequence"/>
</dbReference>
<protein>
    <submittedName>
        <fullName evidence="5">AraC family transcriptional regulator</fullName>
    </submittedName>
</protein>
<dbReference type="InterPro" id="IPR013096">
    <property type="entry name" value="Cupin_2"/>
</dbReference>
<comment type="caution">
    <text evidence="5">The sequence shown here is derived from an EMBL/GenBank/DDBJ whole genome shotgun (WGS) entry which is preliminary data.</text>
</comment>
<dbReference type="InterPro" id="IPR018060">
    <property type="entry name" value="HTH_AraC"/>
</dbReference>
<dbReference type="SMART" id="SM00342">
    <property type="entry name" value="HTH_ARAC"/>
    <property type="match status" value="1"/>
</dbReference>
<dbReference type="PANTHER" id="PTHR43280">
    <property type="entry name" value="ARAC-FAMILY TRANSCRIPTIONAL REGULATOR"/>
    <property type="match status" value="1"/>
</dbReference>
<dbReference type="PANTHER" id="PTHR43280:SF28">
    <property type="entry name" value="HTH-TYPE TRANSCRIPTIONAL ACTIVATOR RHAS"/>
    <property type="match status" value="1"/>
</dbReference>
<dbReference type="PROSITE" id="PS00041">
    <property type="entry name" value="HTH_ARAC_FAMILY_1"/>
    <property type="match status" value="1"/>
</dbReference>
<sequence>MSSLLQLCTQFTTGATSHLPCEHPMGKRLVCPEYSKSGQEVKTYPFVNNDKLFLVCWNFTKGGSLLSTMKPSPISFCYHRPFKQGDKTQLHTHDYLELAYIVEGTFCQRILGKDITFSKGDFYLIDKNCMHQDYLLDQPATVLFFGLSNDIFDEIMVENISAKKMISFLQSALLKQKSLKQYLHFKPIGDVVSQTEACLLSLLTELNLNDAGYRFICKGLLIRIFRLLSTRYEFSLSSEQRRTMNWVMFEEISDYIKGNYATVTIGDLVNTFHFQGDYFNRLIKDRTGLTYSGYVQQIRLAAAEHLLIHSQKSIDEIIETVGYRNKGYFYKIFAEKHGTTPSMLRRNRTSRH</sequence>
<gene>
    <name evidence="5" type="ORF">RZO55_19235</name>
</gene>
<keyword evidence="3" id="KW-0804">Transcription</keyword>
<dbReference type="Pfam" id="PF07883">
    <property type="entry name" value="Cupin_2"/>
    <property type="match status" value="1"/>
</dbReference>
<proteinExistence type="predicted"/>
<evidence type="ECO:0000256" key="1">
    <source>
        <dbReference type="ARBA" id="ARBA00023015"/>
    </source>
</evidence>
<dbReference type="PROSITE" id="PS01124">
    <property type="entry name" value="HTH_ARAC_FAMILY_2"/>
    <property type="match status" value="1"/>
</dbReference>
<feature type="domain" description="HTH araC/xylS-type" evidence="4">
    <location>
        <begin position="250"/>
        <end position="347"/>
    </location>
</feature>
<dbReference type="SUPFAM" id="SSF51215">
    <property type="entry name" value="Regulatory protein AraC"/>
    <property type="match status" value="1"/>
</dbReference>
<evidence type="ECO:0000256" key="2">
    <source>
        <dbReference type="ARBA" id="ARBA00023125"/>
    </source>
</evidence>
<evidence type="ECO:0000313" key="6">
    <source>
        <dbReference type="Proteomes" id="UP001276854"/>
    </source>
</evidence>
<evidence type="ECO:0000256" key="3">
    <source>
        <dbReference type="ARBA" id="ARBA00023163"/>
    </source>
</evidence>
<dbReference type="Gene3D" id="1.10.10.60">
    <property type="entry name" value="Homeodomain-like"/>
    <property type="match status" value="2"/>
</dbReference>
<keyword evidence="6" id="KW-1185">Reference proteome</keyword>
<dbReference type="Pfam" id="PF12833">
    <property type="entry name" value="HTH_18"/>
    <property type="match status" value="1"/>
</dbReference>
<dbReference type="SUPFAM" id="SSF46689">
    <property type="entry name" value="Homeodomain-like"/>
    <property type="match status" value="1"/>
</dbReference>
<evidence type="ECO:0000259" key="4">
    <source>
        <dbReference type="PROSITE" id="PS01124"/>
    </source>
</evidence>